<dbReference type="Gene3D" id="1.10.510.10">
    <property type="entry name" value="Transferase(Phosphotransferase) domain 1"/>
    <property type="match status" value="1"/>
</dbReference>
<dbReference type="GO" id="GO:0008353">
    <property type="term" value="F:RNA polymerase II CTD heptapeptide repeat kinase activity"/>
    <property type="evidence" value="ECO:0007669"/>
    <property type="project" value="UniProtKB-EC"/>
</dbReference>
<feature type="compositionally biased region" description="Polar residues" evidence="12">
    <location>
        <begin position="197"/>
        <end position="213"/>
    </location>
</feature>
<evidence type="ECO:0000256" key="5">
    <source>
        <dbReference type="ARBA" id="ARBA00022741"/>
    </source>
</evidence>
<feature type="compositionally biased region" description="Basic and acidic residues" evidence="12">
    <location>
        <begin position="8"/>
        <end position="27"/>
    </location>
</feature>
<feature type="domain" description="Protein kinase" evidence="13">
    <location>
        <begin position="648"/>
        <end position="882"/>
    </location>
</feature>
<name>A0A8T2P895_9TELE</name>
<comment type="catalytic activity">
    <reaction evidence="11">
        <text>[DNA-directed RNA polymerase] + ATP = phospho-[DNA-directed RNA polymerase] + ADP + H(+)</text>
        <dbReference type="Rhea" id="RHEA:10216"/>
        <dbReference type="Rhea" id="RHEA-COMP:11321"/>
        <dbReference type="Rhea" id="RHEA-COMP:11322"/>
        <dbReference type="ChEBI" id="CHEBI:15378"/>
        <dbReference type="ChEBI" id="CHEBI:30616"/>
        <dbReference type="ChEBI" id="CHEBI:43176"/>
        <dbReference type="ChEBI" id="CHEBI:68546"/>
        <dbReference type="ChEBI" id="CHEBI:456216"/>
        <dbReference type="EC" id="2.7.11.23"/>
    </reaction>
</comment>
<keyword evidence="4" id="KW-0808">Transferase</keyword>
<dbReference type="OrthoDB" id="28397at2759"/>
<feature type="compositionally biased region" description="Polar residues" evidence="12">
    <location>
        <begin position="92"/>
        <end position="109"/>
    </location>
</feature>
<gene>
    <name evidence="14" type="ORF">JZ751_004140</name>
</gene>
<dbReference type="Gene3D" id="3.30.200.20">
    <property type="entry name" value="Phosphorylase Kinase, domain 1"/>
    <property type="match status" value="1"/>
</dbReference>
<keyword evidence="7" id="KW-0067">ATP-binding</keyword>
<sequence length="1379" mass="150940">MPNSEAVQEGRGRSPSEHRNAREDRRSKPGSGAPSQGEKHRDKKRSSSTRRKKHRHARERPQQYVSDELNCERRSVFERDGELRTLVEYDDVSSQSERFSGSPSPQADANAQRLLLQRLSETEFIDCGGPASPGRRSRKERNSSHTRKAGQSSHSIERNRNEKVHKRKDHHSRERDPSSKSWSGSSSYKHGRDSMRNSDSNGRKTTPLTSNMMSLDKKESKQHKSRARLEKEPPSAYRDTPKAYREDREEHRAYRRSPGLKEESPYGASYSHSYGYHSPSAGYNHPISRRSPSYGNKRRSPSPAYYGRDGELYSTYSNSKSPGSYSINKRQRSPTSPYSRRRSPSYGRHSPYEQGEITSSPYSSRRRSRSPCRKSYSPSPDLRRADKSRSRSPYPPSRHSRSRSRQSSLSPSTLTLKSSLAAELSKQKKAKAAEAAARAKSSSNASTPTKGSSSSSAPQPSPSPNHSVKKARPPSPPPPEKGPRTPVSSRPQSPVEWPPKKTTAPPPQPSKDGKAKDGPSTQQPRDKKKPPAPAQAKEKERPVEPPMATLASLPMPPALLEQLDGKDSLKNCLPSRSGKKKPERKPRQLLSDLPLPPELPGGTPSSPRSPSEDKKTAAPRRRPKICGPRFGEIKETEIDWGKRCVDKFEIIGITGEGTYGQVYKAKDKDTAEMVALKKVRLDNEKEGFPITAIREIKILRQLNHKSIINMKEISGMVTFNESHIKSFMRQLLEGLDYCHKKNFLHRDIKCSNILLNNKGQIKLADFGLARLYNSEESRPYTNKVITLWYRPPELLLGEERYTPAIDVWSCGRICGSPCPAVWPDVIKLPYFNTMKPKKQYRRRLREEFAFIPPTALDLFDHMLALDPSKRCTAEQALNSDFLRDVDPAKMPTPDLPLWQDCHELWSKKRRRQKQMPEEAAAPKAPRKDLGLDDSRSNTPQGLAAPGPHKPPVNAASTLLDTKASGSQLTQEQLAVLLNLLQSKSSVNMAQFAQVMNIKVNPETLQQLTKVLLPAGILGEAEKPPEPQRPPQPGGAPRTPPPPASSKPEGEPAAASTAAAQSAFTVLLAQLLKVQQTQRKDPASGSEAGDSAAPAPAGTGAPESFSEPQPPPEPSPVSPVSEGDGASAPRQPPGQPDLPHILPPDQRPPEPPEPPPPCEDLDYRQAPDARQAPDGSSGGKAVLSNNGVDVGVAPEPDYPPPLPPPQPPPPEGPGYGSDYSRDGGFAPLPPPFPSAGYPGEGFGASYLGGMLGGGLPSHSLREVFSSSAPPSSSSSARPHTPGYQEPYSHSGAGAGGGGGSGLVFSGDKDHRFEYNHSPLPVEGLPHPTSIHAYNHSLNRQDSAPPPLPPLPGQGPGAPPFPPGFMPHMNNAALRGRGLPF</sequence>
<accession>A0A8T2P895</accession>
<keyword evidence="6" id="KW-0418">Kinase</keyword>
<dbReference type="GO" id="GO:0004693">
    <property type="term" value="F:cyclin-dependent protein serine/threonine kinase activity"/>
    <property type="evidence" value="ECO:0007669"/>
    <property type="project" value="UniProtKB-EC"/>
</dbReference>
<feature type="compositionally biased region" description="Basic and acidic residues" evidence="12">
    <location>
        <begin position="227"/>
        <end position="252"/>
    </location>
</feature>
<evidence type="ECO:0000256" key="3">
    <source>
        <dbReference type="ARBA" id="ARBA00022527"/>
    </source>
</evidence>
<feature type="compositionally biased region" description="Low complexity" evidence="12">
    <location>
        <begin position="333"/>
        <end position="349"/>
    </location>
</feature>
<dbReference type="GO" id="GO:0030332">
    <property type="term" value="F:cyclin binding"/>
    <property type="evidence" value="ECO:0007669"/>
    <property type="project" value="TreeGrafter"/>
</dbReference>
<feature type="compositionally biased region" description="Gly residues" evidence="12">
    <location>
        <begin position="1291"/>
        <end position="1300"/>
    </location>
</feature>
<dbReference type="Pfam" id="PF00069">
    <property type="entry name" value="Pkinase"/>
    <property type="match status" value="2"/>
</dbReference>
<feature type="compositionally biased region" description="Basic and acidic residues" evidence="12">
    <location>
        <begin position="925"/>
        <end position="935"/>
    </location>
</feature>
<dbReference type="FunFam" id="3.30.200.20:FF:000074">
    <property type="entry name" value="cyclin-dependent kinase 12 isoform X2"/>
    <property type="match status" value="1"/>
</dbReference>
<dbReference type="PANTHER" id="PTHR24056">
    <property type="entry name" value="CELL DIVISION PROTEIN KINASE"/>
    <property type="match status" value="1"/>
</dbReference>
<organism evidence="14 15">
    <name type="scientific">Albula glossodonta</name>
    <name type="common">roundjaw bonefish</name>
    <dbReference type="NCBI Taxonomy" id="121402"/>
    <lineage>
        <taxon>Eukaryota</taxon>
        <taxon>Metazoa</taxon>
        <taxon>Chordata</taxon>
        <taxon>Craniata</taxon>
        <taxon>Vertebrata</taxon>
        <taxon>Euteleostomi</taxon>
        <taxon>Actinopterygii</taxon>
        <taxon>Neopterygii</taxon>
        <taxon>Teleostei</taxon>
        <taxon>Albuliformes</taxon>
        <taxon>Albulidae</taxon>
        <taxon>Albula</taxon>
    </lineage>
</organism>
<feature type="compositionally biased region" description="Pro residues" evidence="12">
    <location>
        <begin position="1107"/>
        <end position="1116"/>
    </location>
</feature>
<feature type="compositionally biased region" description="Basic and acidic residues" evidence="12">
    <location>
        <begin position="70"/>
        <end position="87"/>
    </location>
</feature>
<feature type="compositionally biased region" description="Low complexity" evidence="12">
    <location>
        <begin position="405"/>
        <end position="424"/>
    </location>
</feature>
<feature type="region of interest" description="Disordered" evidence="12">
    <location>
        <begin position="1074"/>
        <end position="1379"/>
    </location>
</feature>
<dbReference type="PANTHER" id="PTHR24056:SF459">
    <property type="entry name" value="CYCLIN-DEPENDENT KINASE 13"/>
    <property type="match status" value="1"/>
</dbReference>
<proteinExistence type="inferred from homology"/>
<dbReference type="PROSITE" id="PS00108">
    <property type="entry name" value="PROTEIN_KINASE_ST"/>
    <property type="match status" value="1"/>
</dbReference>
<keyword evidence="3" id="KW-0723">Serine/threonine-protein kinase</keyword>
<feature type="compositionally biased region" description="Low complexity" evidence="12">
    <location>
        <begin position="433"/>
        <end position="458"/>
    </location>
</feature>
<dbReference type="Proteomes" id="UP000824540">
    <property type="component" value="Unassembled WGS sequence"/>
</dbReference>
<evidence type="ECO:0000256" key="10">
    <source>
        <dbReference type="ARBA" id="ARBA00048367"/>
    </source>
</evidence>
<dbReference type="GO" id="GO:0032968">
    <property type="term" value="P:positive regulation of transcription elongation by RNA polymerase II"/>
    <property type="evidence" value="ECO:0007669"/>
    <property type="project" value="TreeGrafter"/>
</dbReference>
<keyword evidence="15" id="KW-1185">Reference proteome</keyword>
<dbReference type="SUPFAM" id="SSF56112">
    <property type="entry name" value="Protein kinase-like (PK-like)"/>
    <property type="match status" value="1"/>
</dbReference>
<comment type="catalytic activity">
    <reaction evidence="10">
        <text>L-seryl-[protein] + ATP = O-phospho-L-seryl-[protein] + ADP + H(+)</text>
        <dbReference type="Rhea" id="RHEA:17989"/>
        <dbReference type="Rhea" id="RHEA-COMP:9863"/>
        <dbReference type="Rhea" id="RHEA-COMP:11604"/>
        <dbReference type="ChEBI" id="CHEBI:15378"/>
        <dbReference type="ChEBI" id="CHEBI:29999"/>
        <dbReference type="ChEBI" id="CHEBI:30616"/>
        <dbReference type="ChEBI" id="CHEBI:83421"/>
        <dbReference type="ChEBI" id="CHEBI:456216"/>
        <dbReference type="EC" id="2.7.11.22"/>
    </reaction>
</comment>
<evidence type="ECO:0000256" key="7">
    <source>
        <dbReference type="ARBA" id="ARBA00022840"/>
    </source>
</evidence>
<feature type="compositionally biased region" description="Pro residues" evidence="12">
    <location>
        <begin position="1195"/>
        <end position="1211"/>
    </location>
</feature>
<comment type="caution">
    <text evidence="14">The sequence shown here is derived from an EMBL/GenBank/DDBJ whole genome shotgun (WGS) entry which is preliminary data.</text>
</comment>
<feature type="compositionally biased region" description="Basic residues" evidence="12">
    <location>
        <begin position="135"/>
        <end position="148"/>
    </location>
</feature>
<keyword evidence="5" id="KW-0547">Nucleotide-binding</keyword>
<dbReference type="InterPro" id="IPR011009">
    <property type="entry name" value="Kinase-like_dom_sf"/>
</dbReference>
<feature type="compositionally biased region" description="Low complexity" evidence="12">
    <location>
        <begin position="600"/>
        <end position="609"/>
    </location>
</feature>
<keyword evidence="8" id="KW-0539">Nucleus</keyword>
<comment type="catalytic activity">
    <reaction evidence="9">
        <text>L-threonyl-[protein] + ATP = O-phospho-L-threonyl-[protein] + ADP + H(+)</text>
        <dbReference type="Rhea" id="RHEA:46608"/>
        <dbReference type="Rhea" id="RHEA-COMP:11060"/>
        <dbReference type="Rhea" id="RHEA-COMP:11605"/>
        <dbReference type="ChEBI" id="CHEBI:15378"/>
        <dbReference type="ChEBI" id="CHEBI:30013"/>
        <dbReference type="ChEBI" id="CHEBI:30616"/>
        <dbReference type="ChEBI" id="CHEBI:61977"/>
        <dbReference type="ChEBI" id="CHEBI:456216"/>
        <dbReference type="EC" id="2.7.11.22"/>
    </reaction>
</comment>
<dbReference type="GO" id="GO:0008024">
    <property type="term" value="C:cyclin/CDK positive transcription elongation factor complex"/>
    <property type="evidence" value="ECO:0007669"/>
    <property type="project" value="TreeGrafter"/>
</dbReference>
<evidence type="ECO:0000256" key="9">
    <source>
        <dbReference type="ARBA" id="ARBA00047811"/>
    </source>
</evidence>
<evidence type="ECO:0000256" key="6">
    <source>
        <dbReference type="ARBA" id="ARBA00022777"/>
    </source>
</evidence>
<dbReference type="InterPro" id="IPR008271">
    <property type="entry name" value="Ser/Thr_kinase_AS"/>
</dbReference>
<evidence type="ECO:0000256" key="11">
    <source>
        <dbReference type="ARBA" id="ARBA00049280"/>
    </source>
</evidence>
<evidence type="ECO:0000256" key="4">
    <source>
        <dbReference type="ARBA" id="ARBA00022679"/>
    </source>
</evidence>
<feature type="compositionally biased region" description="Low complexity" evidence="12">
    <location>
        <begin position="1082"/>
        <end position="1106"/>
    </location>
</feature>
<evidence type="ECO:0000256" key="2">
    <source>
        <dbReference type="ARBA" id="ARBA00006485"/>
    </source>
</evidence>
<feature type="compositionally biased region" description="Low complexity" evidence="12">
    <location>
        <begin position="265"/>
        <end position="283"/>
    </location>
</feature>
<feature type="compositionally biased region" description="Pro residues" evidence="12">
    <location>
        <begin position="1342"/>
        <end position="1363"/>
    </location>
</feature>
<feature type="compositionally biased region" description="Pro residues" evidence="12">
    <location>
        <begin position="1129"/>
        <end position="1157"/>
    </location>
</feature>
<dbReference type="InterPro" id="IPR050108">
    <property type="entry name" value="CDK"/>
</dbReference>
<feature type="region of interest" description="Disordered" evidence="12">
    <location>
        <begin position="1019"/>
        <end position="1058"/>
    </location>
</feature>
<dbReference type="EMBL" id="JAFBMS010000012">
    <property type="protein sequence ID" value="KAG9348110.1"/>
    <property type="molecule type" value="Genomic_DNA"/>
</dbReference>
<feature type="region of interest" description="Disordered" evidence="12">
    <location>
        <begin position="1"/>
        <end position="627"/>
    </location>
</feature>
<feature type="compositionally biased region" description="Low complexity" evidence="12">
    <location>
        <begin position="1264"/>
        <end position="1275"/>
    </location>
</feature>
<comment type="similarity">
    <text evidence="2">Belongs to the protein kinase superfamily. CMGC Ser/Thr protein kinase family. CDC2/CDKX subfamily.</text>
</comment>
<feature type="region of interest" description="Disordered" evidence="12">
    <location>
        <begin position="908"/>
        <end position="955"/>
    </location>
</feature>
<evidence type="ECO:0000313" key="15">
    <source>
        <dbReference type="Proteomes" id="UP000824540"/>
    </source>
</evidence>
<evidence type="ECO:0000259" key="13">
    <source>
        <dbReference type="PROSITE" id="PS50011"/>
    </source>
</evidence>
<dbReference type="InterPro" id="IPR000719">
    <property type="entry name" value="Prot_kinase_dom"/>
</dbReference>
<feature type="compositionally biased region" description="Pro residues" evidence="12">
    <location>
        <begin position="1026"/>
        <end position="1044"/>
    </location>
</feature>
<dbReference type="PROSITE" id="PS50011">
    <property type="entry name" value="PROTEIN_KINASE_DOM"/>
    <property type="match status" value="1"/>
</dbReference>
<feature type="compositionally biased region" description="Basic residues" evidence="12">
    <location>
        <begin position="41"/>
        <end position="58"/>
    </location>
</feature>
<evidence type="ECO:0000313" key="14">
    <source>
        <dbReference type="EMBL" id="KAG9348110.1"/>
    </source>
</evidence>
<evidence type="ECO:0000256" key="12">
    <source>
        <dbReference type="SAM" id="MobiDB-lite"/>
    </source>
</evidence>
<reference evidence="14" key="1">
    <citation type="thesis" date="2021" institute="BYU ScholarsArchive" country="Provo, UT, USA">
        <title>Applications of and Algorithms for Genome Assembly and Genomic Analyses with an Emphasis on Marine Teleosts.</title>
        <authorList>
            <person name="Pickett B.D."/>
        </authorList>
    </citation>
    <scope>NUCLEOTIDE SEQUENCE</scope>
    <source>
        <strain evidence="14">HI-2016</strain>
    </source>
</reference>
<feature type="compositionally biased region" description="Polar residues" evidence="12">
    <location>
        <begin position="314"/>
        <end position="328"/>
    </location>
</feature>
<evidence type="ECO:0000256" key="1">
    <source>
        <dbReference type="ARBA" id="ARBA00004123"/>
    </source>
</evidence>
<dbReference type="SMART" id="SM00220">
    <property type="entry name" value="S_TKc"/>
    <property type="match status" value="1"/>
</dbReference>
<comment type="subcellular location">
    <subcellularLocation>
        <location evidence="1">Nucleus</location>
    </subcellularLocation>
</comment>
<protein>
    <recommendedName>
        <fullName evidence="13">Protein kinase domain-containing protein</fullName>
    </recommendedName>
</protein>
<evidence type="ECO:0000256" key="8">
    <source>
        <dbReference type="ARBA" id="ARBA00023242"/>
    </source>
</evidence>
<dbReference type="GO" id="GO:0005524">
    <property type="term" value="F:ATP binding"/>
    <property type="evidence" value="ECO:0007669"/>
    <property type="project" value="UniProtKB-KW"/>
</dbReference>